<reference evidence="2 3" key="1">
    <citation type="submission" date="2009-11" db="EMBL/GenBank/DDBJ databases">
        <title>Annotation of Allomyces macrogynus ATCC 38327.</title>
        <authorList>
            <consortium name="The Broad Institute Genome Sequencing Platform"/>
            <person name="Russ C."/>
            <person name="Cuomo C."/>
            <person name="Burger G."/>
            <person name="Gray M.W."/>
            <person name="Holland P.W.H."/>
            <person name="King N."/>
            <person name="Lang F.B.F."/>
            <person name="Roger A.J."/>
            <person name="Ruiz-Trillo I."/>
            <person name="Young S.K."/>
            <person name="Zeng Q."/>
            <person name="Gargeya S."/>
            <person name="Fitzgerald M."/>
            <person name="Haas B."/>
            <person name="Abouelleil A."/>
            <person name="Alvarado L."/>
            <person name="Arachchi H.M."/>
            <person name="Berlin A."/>
            <person name="Chapman S.B."/>
            <person name="Gearin G."/>
            <person name="Goldberg J."/>
            <person name="Griggs A."/>
            <person name="Gujja S."/>
            <person name="Hansen M."/>
            <person name="Heiman D."/>
            <person name="Howarth C."/>
            <person name="Larimer J."/>
            <person name="Lui A."/>
            <person name="MacDonald P.J.P."/>
            <person name="McCowen C."/>
            <person name="Montmayeur A."/>
            <person name="Murphy C."/>
            <person name="Neiman D."/>
            <person name="Pearson M."/>
            <person name="Priest M."/>
            <person name="Roberts A."/>
            <person name="Saif S."/>
            <person name="Shea T."/>
            <person name="Sisk P."/>
            <person name="Stolte C."/>
            <person name="Sykes S."/>
            <person name="Wortman J."/>
            <person name="Nusbaum C."/>
            <person name="Birren B."/>
        </authorList>
    </citation>
    <scope>NUCLEOTIDE SEQUENCE [LARGE SCALE GENOMIC DNA]</scope>
    <source>
        <strain evidence="2 3">ATCC 38327</strain>
    </source>
</reference>
<proteinExistence type="predicted"/>
<dbReference type="EMBL" id="GG745337">
    <property type="protein sequence ID" value="KNE61028.1"/>
    <property type="molecule type" value="Genomic_DNA"/>
</dbReference>
<evidence type="ECO:0000256" key="1">
    <source>
        <dbReference type="SAM" id="MobiDB-lite"/>
    </source>
</evidence>
<evidence type="ECO:0000313" key="3">
    <source>
        <dbReference type="Proteomes" id="UP000054350"/>
    </source>
</evidence>
<sequence>MTSNIPWGSADKTDPMTAFTTTAQASFVNHTGSPVRKHAIHDYQDNLSRARHPAEWASHGDKLAYLSSYKSTFLGQPLGTGYHKIPPIPRTVLGHFSAQHEEYVAAHRAALQAVYEPHPPSLQRALRKVPLPTDPAPPRRADDVPPPNPHPNLGGHDEHGRFNILNGKEVPEYTVPKHPGTFFAGRVTSKTIEAKIHGRKPGENFLAHPE</sequence>
<gene>
    <name evidence="2" type="ORF">AMAG_06786</name>
</gene>
<name>A0A0L0SES4_ALLM3</name>
<organism evidence="2 3">
    <name type="scientific">Allomyces macrogynus (strain ATCC 38327)</name>
    <name type="common">Allomyces javanicus var. macrogynus</name>
    <dbReference type="NCBI Taxonomy" id="578462"/>
    <lineage>
        <taxon>Eukaryota</taxon>
        <taxon>Fungi</taxon>
        <taxon>Fungi incertae sedis</taxon>
        <taxon>Blastocladiomycota</taxon>
        <taxon>Blastocladiomycetes</taxon>
        <taxon>Blastocladiales</taxon>
        <taxon>Blastocladiaceae</taxon>
        <taxon>Allomyces</taxon>
    </lineage>
</organism>
<dbReference type="VEuPathDB" id="FungiDB:AMAG_06786"/>
<accession>A0A0L0SES4</accession>
<reference evidence="3" key="2">
    <citation type="submission" date="2009-11" db="EMBL/GenBank/DDBJ databases">
        <title>The Genome Sequence of Allomyces macrogynus strain ATCC 38327.</title>
        <authorList>
            <consortium name="The Broad Institute Genome Sequencing Platform"/>
            <person name="Russ C."/>
            <person name="Cuomo C."/>
            <person name="Shea T."/>
            <person name="Young S.K."/>
            <person name="Zeng Q."/>
            <person name="Koehrsen M."/>
            <person name="Haas B."/>
            <person name="Borodovsky M."/>
            <person name="Guigo R."/>
            <person name="Alvarado L."/>
            <person name="Berlin A."/>
            <person name="Borenstein D."/>
            <person name="Chen Z."/>
            <person name="Engels R."/>
            <person name="Freedman E."/>
            <person name="Gellesch M."/>
            <person name="Goldberg J."/>
            <person name="Griggs A."/>
            <person name="Gujja S."/>
            <person name="Heiman D."/>
            <person name="Hepburn T."/>
            <person name="Howarth C."/>
            <person name="Jen D."/>
            <person name="Larson L."/>
            <person name="Lewis B."/>
            <person name="Mehta T."/>
            <person name="Park D."/>
            <person name="Pearson M."/>
            <person name="Roberts A."/>
            <person name="Saif S."/>
            <person name="Shenoy N."/>
            <person name="Sisk P."/>
            <person name="Stolte C."/>
            <person name="Sykes S."/>
            <person name="Walk T."/>
            <person name="White J."/>
            <person name="Yandava C."/>
            <person name="Burger G."/>
            <person name="Gray M.W."/>
            <person name="Holland P.W.H."/>
            <person name="King N."/>
            <person name="Lang F.B.F."/>
            <person name="Roger A.J."/>
            <person name="Ruiz-Trillo I."/>
            <person name="Lander E."/>
            <person name="Nusbaum C."/>
        </authorList>
    </citation>
    <scope>NUCLEOTIDE SEQUENCE [LARGE SCALE GENOMIC DNA]</scope>
    <source>
        <strain evidence="3">ATCC 38327</strain>
    </source>
</reference>
<feature type="region of interest" description="Disordered" evidence="1">
    <location>
        <begin position="128"/>
        <end position="162"/>
    </location>
</feature>
<protein>
    <submittedName>
        <fullName evidence="2">Uncharacterized protein</fullName>
    </submittedName>
</protein>
<dbReference type="AlphaFoldDB" id="A0A0L0SES4"/>
<evidence type="ECO:0000313" key="2">
    <source>
        <dbReference type="EMBL" id="KNE61028.1"/>
    </source>
</evidence>
<keyword evidence="3" id="KW-1185">Reference proteome</keyword>
<dbReference type="Proteomes" id="UP000054350">
    <property type="component" value="Unassembled WGS sequence"/>
</dbReference>